<dbReference type="RefSeq" id="XP_022583535.1">
    <property type="nucleotide sequence ID" value="XM_022730417.1"/>
</dbReference>
<protein>
    <submittedName>
        <fullName evidence="1">Uncharacterized protein</fullName>
    </submittedName>
</protein>
<dbReference type="EMBL" id="KV878338">
    <property type="protein sequence ID" value="OJJ49025.1"/>
    <property type="molecule type" value="Genomic_DNA"/>
</dbReference>
<evidence type="ECO:0000313" key="2">
    <source>
        <dbReference type="Proteomes" id="UP000184188"/>
    </source>
</evidence>
<organism evidence="1 2">
    <name type="scientific">Penicilliopsis zonata CBS 506.65</name>
    <dbReference type="NCBI Taxonomy" id="1073090"/>
    <lineage>
        <taxon>Eukaryota</taxon>
        <taxon>Fungi</taxon>
        <taxon>Dikarya</taxon>
        <taxon>Ascomycota</taxon>
        <taxon>Pezizomycotina</taxon>
        <taxon>Eurotiomycetes</taxon>
        <taxon>Eurotiomycetidae</taxon>
        <taxon>Eurotiales</taxon>
        <taxon>Aspergillaceae</taxon>
        <taxon>Penicilliopsis</taxon>
    </lineage>
</organism>
<reference evidence="2" key="1">
    <citation type="journal article" date="2017" name="Genome Biol.">
        <title>Comparative genomics reveals high biological diversity and specific adaptations in the industrially and medically important fungal genus Aspergillus.</title>
        <authorList>
            <person name="de Vries R.P."/>
            <person name="Riley R."/>
            <person name="Wiebenga A."/>
            <person name="Aguilar-Osorio G."/>
            <person name="Amillis S."/>
            <person name="Uchima C.A."/>
            <person name="Anderluh G."/>
            <person name="Asadollahi M."/>
            <person name="Askin M."/>
            <person name="Barry K."/>
            <person name="Battaglia E."/>
            <person name="Bayram O."/>
            <person name="Benocci T."/>
            <person name="Braus-Stromeyer S.A."/>
            <person name="Caldana C."/>
            <person name="Canovas D."/>
            <person name="Cerqueira G.C."/>
            <person name="Chen F."/>
            <person name="Chen W."/>
            <person name="Choi C."/>
            <person name="Clum A."/>
            <person name="Dos Santos R.A."/>
            <person name="Damasio A.R."/>
            <person name="Diallinas G."/>
            <person name="Emri T."/>
            <person name="Fekete E."/>
            <person name="Flipphi M."/>
            <person name="Freyberg S."/>
            <person name="Gallo A."/>
            <person name="Gournas C."/>
            <person name="Habgood R."/>
            <person name="Hainaut M."/>
            <person name="Harispe M.L."/>
            <person name="Henrissat B."/>
            <person name="Hilden K.S."/>
            <person name="Hope R."/>
            <person name="Hossain A."/>
            <person name="Karabika E."/>
            <person name="Karaffa L."/>
            <person name="Karanyi Z."/>
            <person name="Krasevec N."/>
            <person name="Kuo A."/>
            <person name="Kusch H."/>
            <person name="LaButti K."/>
            <person name="Lagendijk E.L."/>
            <person name="Lapidus A."/>
            <person name="Levasseur A."/>
            <person name="Lindquist E."/>
            <person name="Lipzen A."/>
            <person name="Logrieco A.F."/>
            <person name="MacCabe A."/>
            <person name="Maekelae M.R."/>
            <person name="Malavazi I."/>
            <person name="Melin P."/>
            <person name="Meyer V."/>
            <person name="Mielnichuk N."/>
            <person name="Miskei M."/>
            <person name="Molnar A.P."/>
            <person name="Mule G."/>
            <person name="Ngan C.Y."/>
            <person name="Orejas M."/>
            <person name="Orosz E."/>
            <person name="Ouedraogo J.P."/>
            <person name="Overkamp K.M."/>
            <person name="Park H.-S."/>
            <person name="Perrone G."/>
            <person name="Piumi F."/>
            <person name="Punt P.J."/>
            <person name="Ram A.F."/>
            <person name="Ramon A."/>
            <person name="Rauscher S."/>
            <person name="Record E."/>
            <person name="Riano-Pachon D.M."/>
            <person name="Robert V."/>
            <person name="Roehrig J."/>
            <person name="Ruller R."/>
            <person name="Salamov A."/>
            <person name="Salih N.S."/>
            <person name="Samson R.A."/>
            <person name="Sandor E."/>
            <person name="Sanguinetti M."/>
            <person name="Schuetze T."/>
            <person name="Sepcic K."/>
            <person name="Shelest E."/>
            <person name="Sherlock G."/>
            <person name="Sophianopoulou V."/>
            <person name="Squina F.M."/>
            <person name="Sun H."/>
            <person name="Susca A."/>
            <person name="Todd R.B."/>
            <person name="Tsang A."/>
            <person name="Unkles S.E."/>
            <person name="van de Wiele N."/>
            <person name="van Rossen-Uffink D."/>
            <person name="Oliveira J.V."/>
            <person name="Vesth T.C."/>
            <person name="Visser J."/>
            <person name="Yu J.-H."/>
            <person name="Zhou M."/>
            <person name="Andersen M.R."/>
            <person name="Archer D.B."/>
            <person name="Baker S.E."/>
            <person name="Benoit I."/>
            <person name="Brakhage A.A."/>
            <person name="Braus G.H."/>
            <person name="Fischer R."/>
            <person name="Frisvad J.C."/>
            <person name="Goldman G.H."/>
            <person name="Houbraken J."/>
            <person name="Oakley B."/>
            <person name="Pocsi I."/>
            <person name="Scazzocchio C."/>
            <person name="Seiboth B."/>
            <person name="vanKuyk P.A."/>
            <person name="Wortman J."/>
            <person name="Dyer P.S."/>
            <person name="Grigoriev I.V."/>
        </authorList>
    </citation>
    <scope>NUCLEOTIDE SEQUENCE [LARGE SCALE GENOMIC DNA]</scope>
    <source>
        <strain evidence="2">CBS 506.65</strain>
    </source>
</reference>
<sequence>MPLVSELHIAIQKGSEPHEAWSWSLFINGPSMPKRTILHLSSCFTHFYLEHHHVSNYRSENLVEVLPLCEVDTLQINAIVDIARPIHNQCPRYNCQHYILELLSALEEARIVNGGDRRYRENRKAVEEMQGRTERISRV</sequence>
<name>A0A1L9SP64_9EURO</name>
<evidence type="ECO:0000313" key="1">
    <source>
        <dbReference type="EMBL" id="OJJ49025.1"/>
    </source>
</evidence>
<proteinExistence type="predicted"/>
<dbReference type="VEuPathDB" id="FungiDB:ASPZODRAFT_91201"/>
<dbReference type="AlphaFoldDB" id="A0A1L9SP64"/>
<dbReference type="OrthoDB" id="37659at2759"/>
<keyword evidence="2" id="KW-1185">Reference proteome</keyword>
<dbReference type="Proteomes" id="UP000184188">
    <property type="component" value="Unassembled WGS sequence"/>
</dbReference>
<dbReference type="GeneID" id="34616881"/>
<gene>
    <name evidence="1" type="ORF">ASPZODRAFT_91201</name>
</gene>
<accession>A0A1L9SP64</accession>